<sequence>MSFGRGMFVRCDVSSALALDVERLREAAAQAVSALKLLANEDRLLLLCQLSQGEACVSDLEGRLGIRQPTLSQQLGVLRNEGVVETRREGKNIYYRVASPELLQLLATLYRLYCPQGDD</sequence>
<feature type="domain" description="HTH arsR-type" evidence="4">
    <location>
        <begin position="24"/>
        <end position="117"/>
    </location>
</feature>
<dbReference type="Pfam" id="PF01022">
    <property type="entry name" value="HTH_5"/>
    <property type="match status" value="1"/>
</dbReference>
<dbReference type="SUPFAM" id="SSF46785">
    <property type="entry name" value="Winged helix' DNA-binding domain"/>
    <property type="match status" value="1"/>
</dbReference>
<gene>
    <name evidence="5" type="ORF">DFR39_102265</name>
</gene>
<protein>
    <submittedName>
        <fullName evidence="5">ArsR family transcriptional regulator</fullName>
    </submittedName>
</protein>
<keyword evidence="1" id="KW-0805">Transcription regulation</keyword>
<dbReference type="InterPro" id="IPR001845">
    <property type="entry name" value="HTH_ArsR_DNA-bd_dom"/>
</dbReference>
<name>A0A4R6N8I6_9BURK</name>
<dbReference type="PANTHER" id="PTHR43132">
    <property type="entry name" value="ARSENICAL RESISTANCE OPERON REPRESSOR ARSR-RELATED"/>
    <property type="match status" value="1"/>
</dbReference>
<dbReference type="PROSITE" id="PS50987">
    <property type="entry name" value="HTH_ARSR_2"/>
    <property type="match status" value="1"/>
</dbReference>
<evidence type="ECO:0000256" key="3">
    <source>
        <dbReference type="ARBA" id="ARBA00023163"/>
    </source>
</evidence>
<dbReference type="InterPro" id="IPR036390">
    <property type="entry name" value="WH_DNA-bd_sf"/>
</dbReference>
<dbReference type="Gene3D" id="1.10.10.10">
    <property type="entry name" value="Winged helix-like DNA-binding domain superfamily/Winged helix DNA-binding domain"/>
    <property type="match status" value="1"/>
</dbReference>
<keyword evidence="3" id="KW-0804">Transcription</keyword>
<dbReference type="PRINTS" id="PR00778">
    <property type="entry name" value="HTHARSR"/>
</dbReference>
<dbReference type="GO" id="GO:0003700">
    <property type="term" value="F:DNA-binding transcription factor activity"/>
    <property type="evidence" value="ECO:0007669"/>
    <property type="project" value="InterPro"/>
</dbReference>
<dbReference type="NCBIfam" id="NF033788">
    <property type="entry name" value="HTH_metalloreg"/>
    <property type="match status" value="1"/>
</dbReference>
<evidence type="ECO:0000256" key="2">
    <source>
        <dbReference type="ARBA" id="ARBA00023125"/>
    </source>
</evidence>
<dbReference type="Proteomes" id="UP000295357">
    <property type="component" value="Unassembled WGS sequence"/>
</dbReference>
<proteinExistence type="predicted"/>
<dbReference type="InterPro" id="IPR051011">
    <property type="entry name" value="Metal_resp_trans_reg"/>
</dbReference>
<dbReference type="InterPro" id="IPR011991">
    <property type="entry name" value="ArsR-like_HTH"/>
</dbReference>
<evidence type="ECO:0000313" key="6">
    <source>
        <dbReference type="Proteomes" id="UP000295357"/>
    </source>
</evidence>
<organism evidence="5 6">
    <name type="scientific">Roseateles asaccharophilus</name>
    <dbReference type="NCBI Taxonomy" id="582607"/>
    <lineage>
        <taxon>Bacteria</taxon>
        <taxon>Pseudomonadati</taxon>
        <taxon>Pseudomonadota</taxon>
        <taxon>Betaproteobacteria</taxon>
        <taxon>Burkholderiales</taxon>
        <taxon>Sphaerotilaceae</taxon>
        <taxon>Roseateles</taxon>
    </lineage>
</organism>
<dbReference type="EMBL" id="SNXE01000002">
    <property type="protein sequence ID" value="TDP11881.1"/>
    <property type="molecule type" value="Genomic_DNA"/>
</dbReference>
<evidence type="ECO:0000259" key="4">
    <source>
        <dbReference type="PROSITE" id="PS50987"/>
    </source>
</evidence>
<dbReference type="CDD" id="cd00090">
    <property type="entry name" value="HTH_ARSR"/>
    <property type="match status" value="1"/>
</dbReference>
<keyword evidence="6" id="KW-1185">Reference proteome</keyword>
<dbReference type="PANTHER" id="PTHR43132:SF2">
    <property type="entry name" value="ARSENICAL RESISTANCE OPERON REPRESSOR ARSR-RELATED"/>
    <property type="match status" value="1"/>
</dbReference>
<evidence type="ECO:0000313" key="5">
    <source>
        <dbReference type="EMBL" id="TDP11881.1"/>
    </source>
</evidence>
<keyword evidence="2" id="KW-0238">DNA-binding</keyword>
<dbReference type="GO" id="GO:0003677">
    <property type="term" value="F:DNA binding"/>
    <property type="evidence" value="ECO:0007669"/>
    <property type="project" value="UniProtKB-KW"/>
</dbReference>
<dbReference type="AlphaFoldDB" id="A0A4R6N8I6"/>
<comment type="caution">
    <text evidence="5">The sequence shown here is derived from an EMBL/GenBank/DDBJ whole genome shotgun (WGS) entry which is preliminary data.</text>
</comment>
<dbReference type="SMART" id="SM00418">
    <property type="entry name" value="HTH_ARSR"/>
    <property type="match status" value="1"/>
</dbReference>
<evidence type="ECO:0000256" key="1">
    <source>
        <dbReference type="ARBA" id="ARBA00023015"/>
    </source>
</evidence>
<accession>A0A4R6N8I6</accession>
<dbReference type="InterPro" id="IPR036388">
    <property type="entry name" value="WH-like_DNA-bd_sf"/>
</dbReference>
<reference evidence="5 6" key="1">
    <citation type="submission" date="2019-03" db="EMBL/GenBank/DDBJ databases">
        <title>Genomic Encyclopedia of Type Strains, Phase IV (KMG-IV): sequencing the most valuable type-strain genomes for metagenomic binning, comparative biology and taxonomic classification.</title>
        <authorList>
            <person name="Goeker M."/>
        </authorList>
    </citation>
    <scope>NUCLEOTIDE SEQUENCE [LARGE SCALE GENOMIC DNA]</scope>
    <source>
        <strain evidence="5 6">DSM 25082</strain>
    </source>
</reference>